<feature type="region of interest" description="Disordered" evidence="4">
    <location>
        <begin position="273"/>
        <end position="306"/>
    </location>
</feature>
<dbReference type="Pfam" id="PF00106">
    <property type="entry name" value="adh_short"/>
    <property type="match status" value="1"/>
</dbReference>
<dbReference type="PANTHER" id="PTHR44196:SF1">
    <property type="entry name" value="DEHYDROGENASE_REDUCTASE SDR FAMILY MEMBER 7B"/>
    <property type="match status" value="1"/>
</dbReference>
<dbReference type="EMBL" id="CP023702">
    <property type="protein sequence ID" value="QEU70813.1"/>
    <property type="molecule type" value="Genomic_DNA"/>
</dbReference>
<evidence type="ECO:0000259" key="5">
    <source>
        <dbReference type="SMART" id="SM00822"/>
    </source>
</evidence>
<dbReference type="SUPFAM" id="SSF51735">
    <property type="entry name" value="NAD(P)-binding Rossmann-fold domains"/>
    <property type="match status" value="1"/>
</dbReference>
<dbReference type="OrthoDB" id="3743899at2"/>
<dbReference type="InterPro" id="IPR057326">
    <property type="entry name" value="KR_dom"/>
</dbReference>
<dbReference type="CDD" id="cd05233">
    <property type="entry name" value="SDR_c"/>
    <property type="match status" value="1"/>
</dbReference>
<gene>
    <name evidence="6" type="ORF">CP967_01560</name>
</gene>
<evidence type="ECO:0000256" key="3">
    <source>
        <dbReference type="RuleBase" id="RU000363"/>
    </source>
</evidence>
<dbReference type="NCBIfam" id="NF004526">
    <property type="entry name" value="PRK05872.1"/>
    <property type="match status" value="1"/>
</dbReference>
<dbReference type="InterPro" id="IPR036291">
    <property type="entry name" value="NAD(P)-bd_dom_sf"/>
</dbReference>
<dbReference type="KEGG" id="snk:CP967_01560"/>
<name>A0A5J6F410_9ACTN</name>
<reference evidence="6 7" key="1">
    <citation type="submission" date="2017-09" db="EMBL/GenBank/DDBJ databases">
        <authorList>
            <person name="Lee N."/>
            <person name="Cho B.-K."/>
        </authorList>
    </citation>
    <scope>NUCLEOTIDE SEQUENCE [LARGE SCALE GENOMIC DNA]</scope>
    <source>
        <strain evidence="6 7">ATCC 12769</strain>
    </source>
</reference>
<evidence type="ECO:0000256" key="1">
    <source>
        <dbReference type="ARBA" id="ARBA00006484"/>
    </source>
</evidence>
<protein>
    <submittedName>
        <fullName evidence="6">SDR family oxidoreductase</fullName>
    </submittedName>
</protein>
<evidence type="ECO:0000256" key="4">
    <source>
        <dbReference type="SAM" id="MobiDB-lite"/>
    </source>
</evidence>
<accession>A0A5J6F410</accession>
<evidence type="ECO:0000313" key="7">
    <source>
        <dbReference type="Proteomes" id="UP000326178"/>
    </source>
</evidence>
<sequence length="306" mass="32252">MADGRVLSGFPHRARVSPLRGRTAVVTGAARGIGASLALGLAERGTRVALVGLEEDRLAETARSLPFEAVPYTADTTDHRAMARVAARIEERLGPPSVVVANAGVATGGAFEREAPDVWRRVVDVNLVGSANTARAFLPGLERTRGYFLQIASLAALAPAPLMTAYCASKAGAEAFAQSLRAEIAHRGVGVGVAFLSWTDTEMIRAAGHEDAFRTLRSRLPWPADKVHPVEAGTERVLRGIENRSPYVYAQRWLPAARLVRAVSPGLVARRSRRVLGGPDPDEGRPTGLLGEGGRAAGHGPPGGDG</sequence>
<dbReference type="PROSITE" id="PS00061">
    <property type="entry name" value="ADH_SHORT"/>
    <property type="match status" value="1"/>
</dbReference>
<dbReference type="Proteomes" id="UP000326178">
    <property type="component" value="Chromosome"/>
</dbReference>
<dbReference type="SMART" id="SM00822">
    <property type="entry name" value="PKS_KR"/>
    <property type="match status" value="1"/>
</dbReference>
<dbReference type="GO" id="GO:0016491">
    <property type="term" value="F:oxidoreductase activity"/>
    <property type="evidence" value="ECO:0007669"/>
    <property type="project" value="UniProtKB-KW"/>
</dbReference>
<evidence type="ECO:0000313" key="6">
    <source>
        <dbReference type="EMBL" id="QEU70813.1"/>
    </source>
</evidence>
<proteinExistence type="inferred from homology"/>
<dbReference type="InterPro" id="IPR020904">
    <property type="entry name" value="Sc_DH/Rdtase_CS"/>
</dbReference>
<keyword evidence="2" id="KW-0560">Oxidoreductase</keyword>
<evidence type="ECO:0000256" key="2">
    <source>
        <dbReference type="ARBA" id="ARBA00023002"/>
    </source>
</evidence>
<feature type="compositionally biased region" description="Gly residues" evidence="4">
    <location>
        <begin position="290"/>
        <end position="306"/>
    </location>
</feature>
<dbReference type="InterPro" id="IPR002347">
    <property type="entry name" value="SDR_fam"/>
</dbReference>
<dbReference type="GO" id="GO:0016020">
    <property type="term" value="C:membrane"/>
    <property type="evidence" value="ECO:0007669"/>
    <property type="project" value="TreeGrafter"/>
</dbReference>
<comment type="similarity">
    <text evidence="1 3">Belongs to the short-chain dehydrogenases/reductases (SDR) family.</text>
</comment>
<dbReference type="PANTHER" id="PTHR44196">
    <property type="entry name" value="DEHYDROGENASE/REDUCTASE SDR FAMILY MEMBER 7B"/>
    <property type="match status" value="1"/>
</dbReference>
<dbReference type="PRINTS" id="PR00080">
    <property type="entry name" value="SDRFAMILY"/>
</dbReference>
<feature type="domain" description="Ketoreductase" evidence="5">
    <location>
        <begin position="22"/>
        <end position="201"/>
    </location>
</feature>
<dbReference type="PRINTS" id="PR00081">
    <property type="entry name" value="GDHRDH"/>
</dbReference>
<dbReference type="AlphaFoldDB" id="A0A5J6F410"/>
<dbReference type="Gene3D" id="3.40.50.720">
    <property type="entry name" value="NAD(P)-binding Rossmann-like Domain"/>
    <property type="match status" value="1"/>
</dbReference>
<dbReference type="RefSeq" id="WP_150486177.1">
    <property type="nucleotide sequence ID" value="NZ_BMUV01000030.1"/>
</dbReference>
<keyword evidence="7" id="KW-1185">Reference proteome</keyword>
<organism evidence="6 7">
    <name type="scientific">Streptomyces nitrosporeus</name>
    <dbReference type="NCBI Taxonomy" id="28894"/>
    <lineage>
        <taxon>Bacteria</taxon>
        <taxon>Bacillati</taxon>
        <taxon>Actinomycetota</taxon>
        <taxon>Actinomycetes</taxon>
        <taxon>Kitasatosporales</taxon>
        <taxon>Streptomycetaceae</taxon>
        <taxon>Streptomyces</taxon>
    </lineage>
</organism>